<evidence type="ECO:0000259" key="1">
    <source>
        <dbReference type="Pfam" id="PF08241"/>
    </source>
</evidence>
<dbReference type="GO" id="GO:0008168">
    <property type="term" value="F:methyltransferase activity"/>
    <property type="evidence" value="ECO:0007669"/>
    <property type="project" value="UniProtKB-KW"/>
</dbReference>
<dbReference type="InterPro" id="IPR013216">
    <property type="entry name" value="Methyltransf_11"/>
</dbReference>
<sequence>MRVEIGAGEKPHPDYEIHVDMLALPDVEVRAGVDRLPFATDSVTALRANHVLEHQSYELIGVTLREWARVLAPGGRLDIGVPDARFVAEQWVRGEIDTAEANHWILGGHSERAAHRGVDSRGVPLWIWNAHHTMFDAGSLRAAVEEFFDVDELFTYDIRNLRLYGRGRA</sequence>
<gene>
    <name evidence="2" type="ORF">RM445_01735</name>
</gene>
<reference evidence="3" key="1">
    <citation type="submission" date="2023-07" db="EMBL/GenBank/DDBJ databases">
        <title>30 novel species of actinomycetes from the DSMZ collection.</title>
        <authorList>
            <person name="Nouioui I."/>
        </authorList>
    </citation>
    <scope>NUCLEOTIDE SEQUENCE [LARGE SCALE GENOMIC DNA]</scope>
    <source>
        <strain evidence="3">DSM 45834</strain>
    </source>
</reference>
<keyword evidence="3" id="KW-1185">Reference proteome</keyword>
<feature type="domain" description="Methyltransferase type 11" evidence="1">
    <location>
        <begin position="29"/>
        <end position="77"/>
    </location>
</feature>
<keyword evidence="2" id="KW-0489">Methyltransferase</keyword>
<dbReference type="Gene3D" id="3.40.50.150">
    <property type="entry name" value="Vaccinia Virus protein VP39"/>
    <property type="match status" value="1"/>
</dbReference>
<keyword evidence="2" id="KW-0808">Transferase</keyword>
<accession>A0ABU2N2V0</accession>
<dbReference type="Proteomes" id="UP001183202">
    <property type="component" value="Unassembled WGS sequence"/>
</dbReference>
<protein>
    <submittedName>
        <fullName evidence="2">Methyltransferase domain-containing protein</fullName>
    </submittedName>
</protein>
<dbReference type="RefSeq" id="WP_311554138.1">
    <property type="nucleotide sequence ID" value="NZ_JAVREJ010000001.1"/>
</dbReference>
<dbReference type="GO" id="GO:0032259">
    <property type="term" value="P:methylation"/>
    <property type="evidence" value="ECO:0007669"/>
    <property type="project" value="UniProtKB-KW"/>
</dbReference>
<organism evidence="2 3">
    <name type="scientific">Pseudonocardia charpentierae</name>
    <dbReference type="NCBI Taxonomy" id="3075545"/>
    <lineage>
        <taxon>Bacteria</taxon>
        <taxon>Bacillati</taxon>
        <taxon>Actinomycetota</taxon>
        <taxon>Actinomycetes</taxon>
        <taxon>Pseudonocardiales</taxon>
        <taxon>Pseudonocardiaceae</taxon>
        <taxon>Pseudonocardia</taxon>
    </lineage>
</organism>
<dbReference type="Pfam" id="PF08241">
    <property type="entry name" value="Methyltransf_11"/>
    <property type="match status" value="1"/>
</dbReference>
<evidence type="ECO:0000313" key="3">
    <source>
        <dbReference type="Proteomes" id="UP001183202"/>
    </source>
</evidence>
<name>A0ABU2N2V0_9PSEU</name>
<dbReference type="EMBL" id="JAVREJ010000001">
    <property type="protein sequence ID" value="MDT0348242.1"/>
    <property type="molecule type" value="Genomic_DNA"/>
</dbReference>
<comment type="caution">
    <text evidence="2">The sequence shown here is derived from an EMBL/GenBank/DDBJ whole genome shotgun (WGS) entry which is preliminary data.</text>
</comment>
<dbReference type="SUPFAM" id="SSF53335">
    <property type="entry name" value="S-adenosyl-L-methionine-dependent methyltransferases"/>
    <property type="match status" value="1"/>
</dbReference>
<evidence type="ECO:0000313" key="2">
    <source>
        <dbReference type="EMBL" id="MDT0348242.1"/>
    </source>
</evidence>
<dbReference type="InterPro" id="IPR029063">
    <property type="entry name" value="SAM-dependent_MTases_sf"/>
</dbReference>
<proteinExistence type="predicted"/>